<dbReference type="OrthoDB" id="42858at2759"/>
<feature type="compositionally biased region" description="Polar residues" evidence="1">
    <location>
        <begin position="272"/>
        <end position="285"/>
    </location>
</feature>
<feature type="compositionally biased region" description="Pro residues" evidence="1">
    <location>
        <begin position="331"/>
        <end position="340"/>
    </location>
</feature>
<feature type="compositionally biased region" description="Polar residues" evidence="1">
    <location>
        <begin position="245"/>
        <end position="255"/>
    </location>
</feature>
<dbReference type="AlphaFoldDB" id="A0A9K3KMJ3"/>
<dbReference type="EMBL" id="JAGRRH010000021">
    <property type="protein sequence ID" value="KAG7345909.1"/>
    <property type="molecule type" value="Genomic_DNA"/>
</dbReference>
<keyword evidence="4" id="KW-1185">Reference proteome</keyword>
<evidence type="ECO:0000313" key="4">
    <source>
        <dbReference type="Proteomes" id="UP000693970"/>
    </source>
</evidence>
<organism evidence="3 4">
    <name type="scientific">Nitzschia inconspicua</name>
    <dbReference type="NCBI Taxonomy" id="303405"/>
    <lineage>
        <taxon>Eukaryota</taxon>
        <taxon>Sar</taxon>
        <taxon>Stramenopiles</taxon>
        <taxon>Ochrophyta</taxon>
        <taxon>Bacillariophyta</taxon>
        <taxon>Bacillariophyceae</taxon>
        <taxon>Bacillariophycidae</taxon>
        <taxon>Bacillariales</taxon>
        <taxon>Bacillariaceae</taxon>
        <taxon>Nitzschia</taxon>
    </lineage>
</organism>
<evidence type="ECO:0000256" key="1">
    <source>
        <dbReference type="SAM" id="MobiDB-lite"/>
    </source>
</evidence>
<feature type="compositionally biased region" description="Basic and acidic residues" evidence="1">
    <location>
        <begin position="202"/>
        <end position="219"/>
    </location>
</feature>
<accession>A0A9K3KMJ3</accession>
<sequence length="488" mass="53986">MFFPKREHGWFLQWAVAATALARGADAFTTSSVFIHPAPAAVVSQQRNPRQYLLSPSSLNRPLHHRHRVLGGKTVLFRIRCENKYYQLEEMEDRENSTTELFLKEDGTILLGDTDGPLWTSAVGEWMIAPGSNDFVMTITKRFGAGQDNSDMGEFEYELERTFQGEMIEVGESVAITGVMLCEDPLTGKEQEVGFFNMIDGTDVREDKRPDARSGTRDETEFEAMMRKQNTPAGVTGHDGIPSAFRQQQSPTAQSGGFGAPMPDPYGYGTPAQGQQSNPYSQPQPALSYEEQLRQQQQGFNNNGGYGQSAPMGQPMQPQADPYSSYYNQNQPPPPPPTPNEPYGTGGYGQTYAPQPRMGSGYGQPPPPPPPPQQQQQQNPYGYGSNNNKPSLDPYGGGNFERQSPHPSEAFGGYGHRTYGIYADDDPGYGGPPPSQQQQQQQANDPYGYQGNSYGDYQEDPNPVFPPQQPLNPYGQDGYSQDGWPRYP</sequence>
<evidence type="ECO:0000256" key="2">
    <source>
        <dbReference type="SAM" id="SignalP"/>
    </source>
</evidence>
<protein>
    <submittedName>
        <fullName evidence="3">Uncharacterized protein</fullName>
    </submittedName>
</protein>
<feature type="chain" id="PRO_5039919257" evidence="2">
    <location>
        <begin position="28"/>
        <end position="488"/>
    </location>
</feature>
<feature type="signal peptide" evidence="2">
    <location>
        <begin position="1"/>
        <end position="27"/>
    </location>
</feature>
<gene>
    <name evidence="3" type="ORF">IV203_004976</name>
</gene>
<feature type="compositionally biased region" description="Low complexity" evidence="1">
    <location>
        <begin position="436"/>
        <end position="450"/>
    </location>
</feature>
<proteinExistence type="predicted"/>
<comment type="caution">
    <text evidence="3">The sequence shown here is derived from an EMBL/GenBank/DDBJ whole genome shotgun (WGS) entry which is preliminary data.</text>
</comment>
<feature type="compositionally biased region" description="Pro residues" evidence="1">
    <location>
        <begin position="364"/>
        <end position="373"/>
    </location>
</feature>
<reference evidence="3" key="1">
    <citation type="journal article" date="2021" name="Sci. Rep.">
        <title>Diploid genomic architecture of Nitzschia inconspicua, an elite biomass production diatom.</title>
        <authorList>
            <person name="Oliver A."/>
            <person name="Podell S."/>
            <person name="Pinowska A."/>
            <person name="Traller J.C."/>
            <person name="Smith S.R."/>
            <person name="McClure R."/>
            <person name="Beliaev A."/>
            <person name="Bohutskyi P."/>
            <person name="Hill E.A."/>
            <person name="Rabines A."/>
            <person name="Zheng H."/>
            <person name="Allen L.Z."/>
            <person name="Kuo A."/>
            <person name="Grigoriev I.V."/>
            <person name="Allen A.E."/>
            <person name="Hazlebeck D."/>
            <person name="Allen E.E."/>
        </authorList>
    </citation>
    <scope>NUCLEOTIDE SEQUENCE</scope>
    <source>
        <strain evidence="3">Hildebrandi</strain>
    </source>
</reference>
<feature type="region of interest" description="Disordered" evidence="1">
    <location>
        <begin position="202"/>
        <end position="488"/>
    </location>
</feature>
<dbReference type="Proteomes" id="UP000693970">
    <property type="component" value="Unassembled WGS sequence"/>
</dbReference>
<evidence type="ECO:0000313" key="3">
    <source>
        <dbReference type="EMBL" id="KAG7345909.1"/>
    </source>
</evidence>
<keyword evidence="2" id="KW-0732">Signal</keyword>
<name>A0A9K3KMJ3_9STRA</name>
<reference evidence="3" key="2">
    <citation type="submission" date="2021-04" db="EMBL/GenBank/DDBJ databases">
        <authorList>
            <person name="Podell S."/>
        </authorList>
    </citation>
    <scope>NUCLEOTIDE SEQUENCE</scope>
    <source>
        <strain evidence="3">Hildebrandi</strain>
    </source>
</reference>